<dbReference type="EMBL" id="CADCVK010000370">
    <property type="protein sequence ID" value="CAA9499699.1"/>
    <property type="molecule type" value="Genomic_DNA"/>
</dbReference>
<protein>
    <submittedName>
        <fullName evidence="2">Uncharacterized protein</fullName>
    </submittedName>
</protein>
<organism evidence="2">
    <name type="scientific">uncultured Rubrobacteraceae bacterium</name>
    <dbReference type="NCBI Taxonomy" id="349277"/>
    <lineage>
        <taxon>Bacteria</taxon>
        <taxon>Bacillati</taxon>
        <taxon>Actinomycetota</taxon>
        <taxon>Rubrobacteria</taxon>
        <taxon>Rubrobacterales</taxon>
        <taxon>Rubrobacteraceae</taxon>
        <taxon>environmental samples</taxon>
    </lineage>
</organism>
<feature type="compositionally biased region" description="Low complexity" evidence="1">
    <location>
        <begin position="94"/>
        <end position="111"/>
    </location>
</feature>
<feature type="compositionally biased region" description="Basic residues" evidence="1">
    <location>
        <begin position="402"/>
        <end position="417"/>
    </location>
</feature>
<accession>A0A6J4SLY3</accession>
<feature type="compositionally biased region" description="Low complexity" evidence="1">
    <location>
        <begin position="262"/>
        <end position="281"/>
    </location>
</feature>
<name>A0A6J4SLY3_9ACTN</name>
<feature type="compositionally biased region" description="Low complexity" evidence="1">
    <location>
        <begin position="289"/>
        <end position="303"/>
    </location>
</feature>
<feature type="compositionally biased region" description="Gly residues" evidence="1">
    <location>
        <begin position="154"/>
        <end position="163"/>
    </location>
</feature>
<proteinExistence type="predicted"/>
<feature type="compositionally biased region" description="Gly residues" evidence="1">
    <location>
        <begin position="18"/>
        <end position="40"/>
    </location>
</feature>
<feature type="compositionally biased region" description="Basic residues" evidence="1">
    <location>
        <begin position="247"/>
        <end position="259"/>
    </location>
</feature>
<feature type="compositionally biased region" description="Gly residues" evidence="1">
    <location>
        <begin position="80"/>
        <end position="93"/>
    </location>
</feature>
<feature type="compositionally biased region" description="Basic and acidic residues" evidence="1">
    <location>
        <begin position="304"/>
        <end position="317"/>
    </location>
</feature>
<sequence length="426" mass="43329">VAAGAGVGRAAGRARLAGGQGPSGAAGGSGGSATGPGLGGRRLRAFVGGACLGVGPTLARRLAVPPRGEPARRREPFQPGGRGGRAARGGPGAGAARPPDAAGALRPGRAVVARHGRGGRAGAGRDLGALGRPDAFGGGLPPRRGGPQARRRGGLGCRGGPSGGPLRPPRRRAARETPGLPLGRGGAAGRAQPGPGAPRRPDRLRARARAPGREHEALSGRAAGPPRPTLRPARHRQVLHREGPAQRVRRRGAPARRGRQGGPRFAAAGAGCPAGAGTALRALRRRPLLRGARGRIQGPQGAPGRERRGAARERAGLRDLQPPEPDPGRLLRPGGRRRPPRGGHHAREAVPLGPLRPASHLPRPQPGALPPDSGGPREGEGPRSARREAARRGPPVGPLARRTLRAHRAPVRGRVRSRPGVPPPGL</sequence>
<feature type="non-terminal residue" evidence="2">
    <location>
        <position position="1"/>
    </location>
</feature>
<gene>
    <name evidence="2" type="ORF">AVDCRST_MAG12-2536</name>
</gene>
<feature type="region of interest" description="Disordered" evidence="1">
    <location>
        <begin position="1"/>
        <end position="40"/>
    </location>
</feature>
<feature type="non-terminal residue" evidence="2">
    <location>
        <position position="426"/>
    </location>
</feature>
<feature type="compositionally biased region" description="Low complexity" evidence="1">
    <location>
        <begin position="124"/>
        <end position="133"/>
    </location>
</feature>
<reference evidence="2" key="1">
    <citation type="submission" date="2020-02" db="EMBL/GenBank/DDBJ databases">
        <authorList>
            <person name="Meier V. D."/>
        </authorList>
    </citation>
    <scope>NUCLEOTIDE SEQUENCE</scope>
    <source>
        <strain evidence="2">AVDCRST_MAG12</strain>
    </source>
</reference>
<feature type="compositionally biased region" description="Basic and acidic residues" evidence="1">
    <location>
        <begin position="375"/>
        <end position="391"/>
    </location>
</feature>
<evidence type="ECO:0000313" key="2">
    <source>
        <dbReference type="EMBL" id="CAA9499699.1"/>
    </source>
</evidence>
<feature type="compositionally biased region" description="Basic and acidic residues" evidence="1">
    <location>
        <begin position="199"/>
        <end position="218"/>
    </location>
</feature>
<dbReference type="AlphaFoldDB" id="A0A6J4SLY3"/>
<feature type="compositionally biased region" description="Basic residues" evidence="1">
    <location>
        <begin position="334"/>
        <end position="344"/>
    </location>
</feature>
<feature type="region of interest" description="Disordered" evidence="1">
    <location>
        <begin position="61"/>
        <end position="426"/>
    </location>
</feature>
<evidence type="ECO:0000256" key="1">
    <source>
        <dbReference type="SAM" id="MobiDB-lite"/>
    </source>
</evidence>